<dbReference type="Pfam" id="PF00096">
    <property type="entry name" value="zf-C2H2"/>
    <property type="match status" value="3"/>
</dbReference>
<dbReference type="FunFam" id="3.30.160.60:FF:002343">
    <property type="entry name" value="Zinc finger protein 33A"/>
    <property type="match status" value="1"/>
</dbReference>
<sequence length="186" mass="21040">MFPTRTGRRSHERNAHERETVQVHLLLQQFQSQAAAGGHERTHTQERPFVCPLCGKSLPRRTSFKTHQFLHTGEKPYKCRSCSRSFAQKSNLTDHFRSIHSQEKPYECTVCSAKFTRSTSRKVHMEKKHGLAITVRQGRPPTHESNPTVDSIVATCLSIDVGSVLTPTEHQTLGDSFSMIVNNLTS</sequence>
<dbReference type="SUPFAM" id="SSF57667">
    <property type="entry name" value="beta-beta-alpha zinc fingers"/>
    <property type="match status" value="2"/>
</dbReference>
<feature type="domain" description="C2H2-type" evidence="12">
    <location>
        <begin position="49"/>
        <end position="76"/>
    </location>
</feature>
<evidence type="ECO:0000256" key="10">
    <source>
        <dbReference type="ARBA" id="ARBA00023242"/>
    </source>
</evidence>
<dbReference type="STRING" id="307972.A0A2G8KH00"/>
<evidence type="ECO:0000313" key="14">
    <source>
        <dbReference type="Proteomes" id="UP000230750"/>
    </source>
</evidence>
<evidence type="ECO:0000256" key="1">
    <source>
        <dbReference type="ARBA" id="ARBA00004123"/>
    </source>
</evidence>
<evidence type="ECO:0000256" key="2">
    <source>
        <dbReference type="ARBA" id="ARBA00006991"/>
    </source>
</evidence>
<keyword evidence="3" id="KW-0479">Metal-binding</keyword>
<dbReference type="GO" id="GO:0000978">
    <property type="term" value="F:RNA polymerase II cis-regulatory region sequence-specific DNA binding"/>
    <property type="evidence" value="ECO:0007669"/>
    <property type="project" value="TreeGrafter"/>
</dbReference>
<dbReference type="PANTHER" id="PTHR24393">
    <property type="entry name" value="ZINC FINGER PROTEIN"/>
    <property type="match status" value="1"/>
</dbReference>
<keyword evidence="4" id="KW-0677">Repeat</keyword>
<evidence type="ECO:0000259" key="12">
    <source>
        <dbReference type="PROSITE" id="PS50157"/>
    </source>
</evidence>
<dbReference type="GO" id="GO:0001228">
    <property type="term" value="F:DNA-binding transcription activator activity, RNA polymerase II-specific"/>
    <property type="evidence" value="ECO:0007669"/>
    <property type="project" value="TreeGrafter"/>
</dbReference>
<keyword evidence="9" id="KW-0804">Transcription</keyword>
<evidence type="ECO:0000256" key="5">
    <source>
        <dbReference type="ARBA" id="ARBA00022771"/>
    </source>
</evidence>
<dbReference type="PANTHER" id="PTHR24393:SF34">
    <property type="entry name" value="PR_SET DOMAIN 13"/>
    <property type="match status" value="1"/>
</dbReference>
<evidence type="ECO:0000313" key="13">
    <source>
        <dbReference type="EMBL" id="PIK47274.1"/>
    </source>
</evidence>
<dbReference type="InterPro" id="IPR013087">
    <property type="entry name" value="Znf_C2H2_type"/>
</dbReference>
<evidence type="ECO:0000256" key="9">
    <source>
        <dbReference type="ARBA" id="ARBA00023163"/>
    </source>
</evidence>
<keyword evidence="7" id="KW-0805">Transcription regulation</keyword>
<dbReference type="FunFam" id="3.30.160.60:FF:001506">
    <property type="entry name" value="Zinc finger protein"/>
    <property type="match status" value="1"/>
</dbReference>
<evidence type="ECO:0000256" key="3">
    <source>
        <dbReference type="ARBA" id="ARBA00022723"/>
    </source>
</evidence>
<dbReference type="PROSITE" id="PS00028">
    <property type="entry name" value="ZINC_FINGER_C2H2_1"/>
    <property type="match status" value="3"/>
</dbReference>
<evidence type="ECO:0000256" key="8">
    <source>
        <dbReference type="ARBA" id="ARBA00023125"/>
    </source>
</evidence>
<feature type="domain" description="C2H2-type" evidence="12">
    <location>
        <begin position="106"/>
        <end position="129"/>
    </location>
</feature>
<evidence type="ECO:0000256" key="7">
    <source>
        <dbReference type="ARBA" id="ARBA00023015"/>
    </source>
</evidence>
<evidence type="ECO:0000256" key="4">
    <source>
        <dbReference type="ARBA" id="ARBA00022737"/>
    </source>
</evidence>
<dbReference type="Proteomes" id="UP000230750">
    <property type="component" value="Unassembled WGS sequence"/>
</dbReference>
<evidence type="ECO:0000256" key="6">
    <source>
        <dbReference type="ARBA" id="ARBA00022833"/>
    </source>
</evidence>
<accession>A0A2G8KH00</accession>
<feature type="domain" description="C2H2-type" evidence="12">
    <location>
        <begin position="77"/>
        <end position="105"/>
    </location>
</feature>
<dbReference type="AlphaFoldDB" id="A0A2G8KH00"/>
<dbReference type="GO" id="GO:0005634">
    <property type="term" value="C:nucleus"/>
    <property type="evidence" value="ECO:0007669"/>
    <property type="project" value="UniProtKB-SubCell"/>
</dbReference>
<keyword evidence="6" id="KW-0862">Zinc</keyword>
<comment type="similarity">
    <text evidence="2">Belongs to the krueppel C2H2-type zinc-finger protein family.</text>
</comment>
<reference evidence="13 14" key="1">
    <citation type="journal article" date="2017" name="PLoS Biol.">
        <title>The sea cucumber genome provides insights into morphological evolution and visceral regeneration.</title>
        <authorList>
            <person name="Zhang X."/>
            <person name="Sun L."/>
            <person name="Yuan J."/>
            <person name="Sun Y."/>
            <person name="Gao Y."/>
            <person name="Zhang L."/>
            <person name="Li S."/>
            <person name="Dai H."/>
            <person name="Hamel J.F."/>
            <person name="Liu C."/>
            <person name="Yu Y."/>
            <person name="Liu S."/>
            <person name="Lin W."/>
            <person name="Guo K."/>
            <person name="Jin S."/>
            <person name="Xu P."/>
            <person name="Storey K.B."/>
            <person name="Huan P."/>
            <person name="Zhang T."/>
            <person name="Zhou Y."/>
            <person name="Zhang J."/>
            <person name="Lin C."/>
            <person name="Li X."/>
            <person name="Xing L."/>
            <person name="Huo D."/>
            <person name="Sun M."/>
            <person name="Wang L."/>
            <person name="Mercier A."/>
            <person name="Li F."/>
            <person name="Yang H."/>
            <person name="Xiang J."/>
        </authorList>
    </citation>
    <scope>NUCLEOTIDE SEQUENCE [LARGE SCALE GENOMIC DNA]</scope>
    <source>
        <strain evidence="13">Shaxun</strain>
        <tissue evidence="13">Muscle</tissue>
    </source>
</reference>
<gene>
    <name evidence="13" type="ORF">BSL78_15852</name>
</gene>
<comment type="caution">
    <text evidence="13">The sequence shown here is derived from an EMBL/GenBank/DDBJ whole genome shotgun (WGS) entry which is preliminary data.</text>
</comment>
<organism evidence="13 14">
    <name type="scientific">Stichopus japonicus</name>
    <name type="common">Sea cucumber</name>
    <dbReference type="NCBI Taxonomy" id="307972"/>
    <lineage>
        <taxon>Eukaryota</taxon>
        <taxon>Metazoa</taxon>
        <taxon>Echinodermata</taxon>
        <taxon>Eleutherozoa</taxon>
        <taxon>Echinozoa</taxon>
        <taxon>Holothuroidea</taxon>
        <taxon>Aspidochirotacea</taxon>
        <taxon>Aspidochirotida</taxon>
        <taxon>Stichopodidae</taxon>
        <taxon>Apostichopus</taxon>
    </lineage>
</organism>
<dbReference type="EMBL" id="MRZV01000591">
    <property type="protein sequence ID" value="PIK47274.1"/>
    <property type="molecule type" value="Genomic_DNA"/>
</dbReference>
<dbReference type="OrthoDB" id="427030at2759"/>
<proteinExistence type="inferred from homology"/>
<keyword evidence="14" id="KW-1185">Reference proteome</keyword>
<keyword evidence="8" id="KW-0238">DNA-binding</keyword>
<keyword evidence="5 11" id="KW-0863">Zinc-finger</keyword>
<dbReference type="InterPro" id="IPR036236">
    <property type="entry name" value="Znf_C2H2_sf"/>
</dbReference>
<keyword evidence="10" id="KW-0539">Nucleus</keyword>
<protein>
    <submittedName>
        <fullName evidence="13">Putative zinc finger protein</fullName>
    </submittedName>
</protein>
<evidence type="ECO:0000256" key="11">
    <source>
        <dbReference type="PROSITE-ProRule" id="PRU00042"/>
    </source>
</evidence>
<dbReference type="FunFam" id="3.30.160.60:FF:000446">
    <property type="entry name" value="Zinc finger protein"/>
    <property type="match status" value="1"/>
</dbReference>
<dbReference type="PROSITE" id="PS50157">
    <property type="entry name" value="ZINC_FINGER_C2H2_2"/>
    <property type="match status" value="3"/>
</dbReference>
<comment type="subcellular location">
    <subcellularLocation>
        <location evidence="1">Nucleus</location>
    </subcellularLocation>
</comment>
<dbReference type="GO" id="GO:0008270">
    <property type="term" value="F:zinc ion binding"/>
    <property type="evidence" value="ECO:0007669"/>
    <property type="project" value="UniProtKB-KW"/>
</dbReference>
<name>A0A2G8KH00_STIJA</name>
<dbReference type="Gene3D" id="3.30.160.60">
    <property type="entry name" value="Classic Zinc Finger"/>
    <property type="match status" value="3"/>
</dbReference>
<dbReference type="SMART" id="SM00355">
    <property type="entry name" value="ZnF_C2H2"/>
    <property type="match status" value="3"/>
</dbReference>